<dbReference type="RefSeq" id="WP_051902200.1">
    <property type="nucleotide sequence ID" value="NZ_JGVO01000431.1"/>
</dbReference>
<dbReference type="CDD" id="cd07012">
    <property type="entry name" value="PBP2_Bug_TTT"/>
    <property type="match status" value="1"/>
</dbReference>
<dbReference type="InterPro" id="IPR042100">
    <property type="entry name" value="Bug_dom1"/>
</dbReference>
<protein>
    <submittedName>
        <fullName evidence="2">Tripartite tricarboxylate transporter substrate binding protein</fullName>
    </submittedName>
</protein>
<dbReference type="Gene3D" id="3.40.190.150">
    <property type="entry name" value="Bordetella uptake gene, domain 1"/>
    <property type="match status" value="1"/>
</dbReference>
<comment type="similarity">
    <text evidence="1">Belongs to the UPF0065 (bug) family.</text>
</comment>
<dbReference type="AlphaFoldDB" id="A0A2T3NWL0"/>
<evidence type="ECO:0000313" key="3">
    <source>
        <dbReference type="Proteomes" id="UP000241771"/>
    </source>
</evidence>
<name>A0A2T3NWL0_9GAMM</name>
<dbReference type="Proteomes" id="UP000241771">
    <property type="component" value="Unassembled WGS sequence"/>
</dbReference>
<dbReference type="OrthoDB" id="5171643at2"/>
<dbReference type="PIRSF" id="PIRSF017082">
    <property type="entry name" value="YflP"/>
    <property type="match status" value="1"/>
</dbReference>
<sequence>MVVGYSAGGGVDTYARALAKVAPDYLEGQPIVVVNKPGGGGLIGGRFVADQPPTGYSLYLSSAGSMLLRNLSKRQVVSSNDFKAVATVGELTAGVFVPASSPIKDIPELLAYLKEGGKSARWGHTGRGNVWHIAGVGVLDKNNIKVRDVPFRGGASVRSALVSKQIDFGVIGAHLGLGFEQDIRLIGVLSDTRHPAVPDVSTAQEQNVDFVKVSSPIVVMAPKRVSDETVDALSQRIAKMVEDTGYTDVLDKAGLPITSLDSTQSTLALNQAKQDWKPLVSK</sequence>
<reference evidence="2 3" key="1">
    <citation type="submission" date="2018-01" db="EMBL/GenBank/DDBJ databases">
        <title>Whole genome sequencing of Histamine producing bacteria.</title>
        <authorList>
            <person name="Butler K."/>
        </authorList>
    </citation>
    <scope>NUCLEOTIDE SEQUENCE [LARGE SCALE GENOMIC DNA]</scope>
    <source>
        <strain evidence="2 3">DSM 100436</strain>
    </source>
</reference>
<proteinExistence type="inferred from homology"/>
<comment type="caution">
    <text evidence="2">The sequence shown here is derived from an EMBL/GenBank/DDBJ whole genome shotgun (WGS) entry which is preliminary data.</text>
</comment>
<gene>
    <name evidence="2" type="ORF">C9I98_06970</name>
</gene>
<dbReference type="PANTHER" id="PTHR42928">
    <property type="entry name" value="TRICARBOXYLATE-BINDING PROTEIN"/>
    <property type="match status" value="1"/>
</dbReference>
<evidence type="ECO:0000313" key="2">
    <source>
        <dbReference type="EMBL" id="PSW20588.1"/>
    </source>
</evidence>
<evidence type="ECO:0000256" key="1">
    <source>
        <dbReference type="ARBA" id="ARBA00006987"/>
    </source>
</evidence>
<dbReference type="PANTHER" id="PTHR42928:SF5">
    <property type="entry name" value="BLR1237 PROTEIN"/>
    <property type="match status" value="1"/>
</dbReference>
<dbReference type="Pfam" id="PF03401">
    <property type="entry name" value="TctC"/>
    <property type="match status" value="1"/>
</dbReference>
<dbReference type="Gene3D" id="3.40.190.10">
    <property type="entry name" value="Periplasmic binding protein-like II"/>
    <property type="match status" value="1"/>
</dbReference>
<keyword evidence="3" id="KW-1185">Reference proteome</keyword>
<dbReference type="InterPro" id="IPR005064">
    <property type="entry name" value="BUG"/>
</dbReference>
<dbReference type="EMBL" id="PYMA01000003">
    <property type="protein sequence ID" value="PSW20588.1"/>
    <property type="molecule type" value="Genomic_DNA"/>
</dbReference>
<dbReference type="SUPFAM" id="SSF53850">
    <property type="entry name" value="Periplasmic binding protein-like II"/>
    <property type="match status" value="1"/>
</dbReference>
<accession>A0A2T3NWL0</accession>
<organism evidence="2 3">
    <name type="scientific">Photobacterium sanctipauli</name>
    <dbReference type="NCBI Taxonomy" id="1342794"/>
    <lineage>
        <taxon>Bacteria</taxon>
        <taxon>Pseudomonadati</taxon>
        <taxon>Pseudomonadota</taxon>
        <taxon>Gammaproteobacteria</taxon>
        <taxon>Vibrionales</taxon>
        <taxon>Vibrionaceae</taxon>
        <taxon>Photobacterium</taxon>
    </lineage>
</organism>